<evidence type="ECO:0000256" key="2">
    <source>
        <dbReference type="ARBA" id="ARBA00022801"/>
    </source>
</evidence>
<dbReference type="Pfam" id="PF00271">
    <property type="entry name" value="Helicase_C"/>
    <property type="match status" value="1"/>
</dbReference>
<dbReference type="InterPro" id="IPR000330">
    <property type="entry name" value="SNF2_N"/>
</dbReference>
<dbReference type="SMART" id="SM00487">
    <property type="entry name" value="DEXDc"/>
    <property type="match status" value="1"/>
</dbReference>
<dbReference type="CDD" id="cd18793">
    <property type="entry name" value="SF2_C_SNF"/>
    <property type="match status" value="1"/>
</dbReference>
<dbReference type="SUPFAM" id="SSF52540">
    <property type="entry name" value="P-loop containing nucleoside triphosphate hydrolases"/>
    <property type="match status" value="2"/>
</dbReference>
<feature type="region of interest" description="Disordered" evidence="4">
    <location>
        <begin position="161"/>
        <end position="194"/>
    </location>
</feature>
<dbReference type="InterPro" id="IPR050628">
    <property type="entry name" value="SNF2_RAD54_helicase_TF"/>
</dbReference>
<dbReference type="InterPro" id="IPR038718">
    <property type="entry name" value="SNF2-like_sf"/>
</dbReference>
<keyword evidence="1" id="KW-0547">Nucleotide-binding</keyword>
<dbReference type="PROSITE" id="PS51192">
    <property type="entry name" value="HELICASE_ATP_BIND_1"/>
    <property type="match status" value="1"/>
</dbReference>
<dbReference type="GO" id="GO:0005634">
    <property type="term" value="C:nucleus"/>
    <property type="evidence" value="ECO:0007669"/>
    <property type="project" value="TreeGrafter"/>
</dbReference>
<dbReference type="InterPro" id="IPR049730">
    <property type="entry name" value="SNF2/RAD54-like_C"/>
</dbReference>
<evidence type="ECO:0000256" key="3">
    <source>
        <dbReference type="ARBA" id="ARBA00022840"/>
    </source>
</evidence>
<dbReference type="GO" id="GO:0005524">
    <property type="term" value="F:ATP binding"/>
    <property type="evidence" value="ECO:0007669"/>
    <property type="project" value="UniProtKB-KW"/>
</dbReference>
<dbReference type="PANTHER" id="PTHR45626">
    <property type="entry name" value="TRANSCRIPTION TERMINATION FACTOR 2-RELATED"/>
    <property type="match status" value="1"/>
</dbReference>
<evidence type="ECO:0000259" key="5">
    <source>
        <dbReference type="PROSITE" id="PS51192"/>
    </source>
</evidence>
<feature type="domain" description="Helicase C-terminal" evidence="6">
    <location>
        <begin position="874"/>
        <end position="1042"/>
    </location>
</feature>
<dbReference type="CDD" id="cd18008">
    <property type="entry name" value="DEXDc_SHPRH-like"/>
    <property type="match status" value="1"/>
</dbReference>
<name>A0A4E9D9N1_GIBZA</name>
<gene>
    <name evidence="7" type="ORF">FUG_LOCUS202780</name>
</gene>
<dbReference type="SMART" id="SM00490">
    <property type="entry name" value="HELICc"/>
    <property type="match status" value="1"/>
</dbReference>
<dbReference type="GO" id="GO:0008094">
    <property type="term" value="F:ATP-dependent activity, acting on DNA"/>
    <property type="evidence" value="ECO:0007669"/>
    <property type="project" value="TreeGrafter"/>
</dbReference>
<dbReference type="Pfam" id="PF00176">
    <property type="entry name" value="SNF2-rel_dom"/>
    <property type="match status" value="1"/>
</dbReference>
<organism evidence="7">
    <name type="scientific">Gibberella zeae</name>
    <name type="common">Wheat head blight fungus</name>
    <name type="synonym">Fusarium graminearum</name>
    <dbReference type="NCBI Taxonomy" id="5518"/>
    <lineage>
        <taxon>Eukaryota</taxon>
        <taxon>Fungi</taxon>
        <taxon>Dikarya</taxon>
        <taxon>Ascomycota</taxon>
        <taxon>Pezizomycotina</taxon>
        <taxon>Sordariomycetes</taxon>
        <taxon>Hypocreomycetidae</taxon>
        <taxon>Hypocreales</taxon>
        <taxon>Nectriaceae</taxon>
        <taxon>Fusarium</taxon>
    </lineage>
</organism>
<dbReference type="InterPro" id="IPR014001">
    <property type="entry name" value="Helicase_ATP-bd"/>
</dbReference>
<dbReference type="EMBL" id="CAAKMV010000123">
    <property type="protein sequence ID" value="VIO56144.1"/>
    <property type="molecule type" value="Genomic_DNA"/>
</dbReference>
<dbReference type="Gene3D" id="3.40.50.10810">
    <property type="entry name" value="Tandem AAA-ATPase domain"/>
    <property type="match status" value="1"/>
</dbReference>
<feature type="compositionally biased region" description="Polar residues" evidence="4">
    <location>
        <begin position="161"/>
        <end position="170"/>
    </location>
</feature>
<evidence type="ECO:0000256" key="4">
    <source>
        <dbReference type="SAM" id="MobiDB-lite"/>
    </source>
</evidence>
<sequence length="1042" mass="118107">MDFDLIMNRGPKRRRLDQSEVQAQRNDNQYLTRPTWSDPEPVGLPTAATQQYYEWASYGNVQPIWNDNSRNATSVASVTDYHIGNWDGCSYPYQPQNTAGIAPTCSYPNGVISPWPSIPYTTPHFHEPSQNRMPMFEPSYQQYHFYDAPICQPTTSFQQWPELSLNDTPPQSLPYHGDQSQNQTVDIEPSSAPFNPNEGVYEEADEADDEGDEEIVCFGMIPYISAKFDQKETTQGLPTSFPVELQGSTRFSGKDLTNVSGQISPDYSQMIQELLDETYLELHVSCITDGFRSVNAQKPPRGPSTISCSLEISVYGPLEVFEELGTWFEHYQVYLQDPRECHQEVRYCNPHRLSTDDITSCPLLSDVISQSSNPLQLELIAQQSDLLDELCNHQNLEETPQHSVIKRELRRHQKQALTFMMRREKGRAFSNEDPDIWEMKHTNQGKYFLNRVSHASQLEEPPQCYGGIVADPMGLGKTLTMIALVATDLDNESPDNDTSGALHPKVPTTLIVVPPSLIGTWEEQLFEHVIDGGLTCHQYHRKGRRISFNKLQGTHIVLTTYHTISAEWDSSNKGKSSVLFSVCWNRIILDEGKFTRLKIHINSRMSQAICALESRSRWAVTGTPIQNRLGDLASLFKFIRVHPYTDRKCFDADISRLWKTGEYQEAINRLKRLSKCLILRRDKGTVSLPHRKDMQCPVDFSPEERSLYDNLRQDTIVIIDEATNCDSDSVKPGSYANVLQQIESLRLVCNIGLHYHTRHDKVAKNIPEANKWTKIAQTTFNLEREMVPTLCLRCSSASDITETISEGPTTTSQNPLFFSCLRFICAECTQSSGQNLECGHNPRCAVAQVSTSGQSLETSLSDVQPQTDIGLPSKVKALITDIRNLPPHEKCVVFSTWRMTLDIVEAGLEQSSISSVRFDGKVPQRSRQKVVDNFRNDLSVRVMLLTLSCGAAGLTLTVATRAYLMEPHWNPTLEEQALARIHRIGQTQEVTTVRFFMRNSFEHQVIKRQESKKYLAGLLLSPHDNEFGSENLGRLQELSYLI</sequence>
<keyword evidence="3" id="KW-0067">ATP-binding</keyword>
<reference evidence="7" key="1">
    <citation type="submission" date="2019-04" db="EMBL/GenBank/DDBJ databases">
        <authorList>
            <person name="Melise S."/>
            <person name="Noan J."/>
            <person name="Okalmin O."/>
        </authorList>
    </citation>
    <scope>NUCLEOTIDE SEQUENCE</scope>
    <source>
        <strain evidence="7">FN9</strain>
    </source>
</reference>
<evidence type="ECO:0000313" key="7">
    <source>
        <dbReference type="EMBL" id="VIO56144.1"/>
    </source>
</evidence>
<dbReference type="PROSITE" id="PS51194">
    <property type="entry name" value="HELICASE_CTER"/>
    <property type="match status" value="1"/>
</dbReference>
<dbReference type="Gene3D" id="3.40.50.300">
    <property type="entry name" value="P-loop containing nucleotide triphosphate hydrolases"/>
    <property type="match status" value="1"/>
</dbReference>
<dbReference type="GO" id="GO:0006281">
    <property type="term" value="P:DNA repair"/>
    <property type="evidence" value="ECO:0007669"/>
    <property type="project" value="TreeGrafter"/>
</dbReference>
<feature type="domain" description="Helicase ATP-binding" evidence="5">
    <location>
        <begin position="458"/>
        <end position="642"/>
    </location>
</feature>
<protein>
    <submittedName>
        <fullName evidence="7">Uncharacterized protein</fullName>
    </submittedName>
</protein>
<dbReference type="AlphaFoldDB" id="A0A4E9D9N1"/>
<accession>A0A4E9D9N1</accession>
<keyword evidence="2" id="KW-0378">Hydrolase</keyword>
<dbReference type="PANTHER" id="PTHR45626:SF22">
    <property type="entry name" value="DNA REPAIR PROTEIN RAD5"/>
    <property type="match status" value="1"/>
</dbReference>
<proteinExistence type="predicted"/>
<evidence type="ECO:0000256" key="1">
    <source>
        <dbReference type="ARBA" id="ARBA00022741"/>
    </source>
</evidence>
<dbReference type="InterPro" id="IPR001650">
    <property type="entry name" value="Helicase_C-like"/>
</dbReference>
<dbReference type="GO" id="GO:0016787">
    <property type="term" value="F:hydrolase activity"/>
    <property type="evidence" value="ECO:0007669"/>
    <property type="project" value="UniProtKB-KW"/>
</dbReference>
<dbReference type="InterPro" id="IPR027417">
    <property type="entry name" value="P-loop_NTPase"/>
</dbReference>
<evidence type="ECO:0000259" key="6">
    <source>
        <dbReference type="PROSITE" id="PS51194"/>
    </source>
</evidence>
<feature type="region of interest" description="Disordered" evidence="4">
    <location>
        <begin position="1"/>
        <end position="26"/>
    </location>
</feature>